<dbReference type="SMART" id="SM00367">
    <property type="entry name" value="LRR_CC"/>
    <property type="match status" value="3"/>
</dbReference>
<feature type="domain" description="F-box" evidence="2">
    <location>
        <begin position="148"/>
        <end position="194"/>
    </location>
</feature>
<proteinExistence type="predicted"/>
<dbReference type="STRING" id="418985.A0A1V9XY59"/>
<organism evidence="3 4">
    <name type="scientific">Tropilaelaps mercedesae</name>
    <dbReference type="NCBI Taxonomy" id="418985"/>
    <lineage>
        <taxon>Eukaryota</taxon>
        <taxon>Metazoa</taxon>
        <taxon>Ecdysozoa</taxon>
        <taxon>Arthropoda</taxon>
        <taxon>Chelicerata</taxon>
        <taxon>Arachnida</taxon>
        <taxon>Acari</taxon>
        <taxon>Parasitiformes</taxon>
        <taxon>Mesostigmata</taxon>
        <taxon>Gamasina</taxon>
        <taxon>Dermanyssoidea</taxon>
        <taxon>Laelapidae</taxon>
        <taxon>Tropilaelaps</taxon>
    </lineage>
</organism>
<dbReference type="GO" id="GO:0031146">
    <property type="term" value="P:SCF-dependent proteasomal ubiquitin-dependent protein catabolic process"/>
    <property type="evidence" value="ECO:0007669"/>
    <property type="project" value="TreeGrafter"/>
</dbReference>
<dbReference type="PANTHER" id="PTHR13318">
    <property type="entry name" value="PARTNER OF PAIRED, ISOFORM B-RELATED"/>
    <property type="match status" value="1"/>
</dbReference>
<dbReference type="OrthoDB" id="6487394at2759"/>
<keyword evidence="3" id="KW-0418">Kinase</keyword>
<dbReference type="InterPro" id="IPR001810">
    <property type="entry name" value="F-box_dom"/>
</dbReference>
<protein>
    <submittedName>
        <fullName evidence="3">S-phase kinase-associated protein 2-like</fullName>
    </submittedName>
</protein>
<dbReference type="Proteomes" id="UP000192247">
    <property type="component" value="Unassembled WGS sequence"/>
</dbReference>
<dbReference type="SUPFAM" id="SSF81383">
    <property type="entry name" value="F-box domain"/>
    <property type="match status" value="1"/>
</dbReference>
<dbReference type="InterPro" id="IPR006553">
    <property type="entry name" value="Leu-rich_rpt_Cys-con_subtyp"/>
</dbReference>
<dbReference type="InterPro" id="IPR032675">
    <property type="entry name" value="LRR_dom_sf"/>
</dbReference>
<gene>
    <name evidence="3" type="ORF">BIW11_06416</name>
</gene>
<evidence type="ECO:0000313" key="3">
    <source>
        <dbReference type="EMBL" id="OQR78426.1"/>
    </source>
</evidence>
<dbReference type="InParanoid" id="A0A1V9XY59"/>
<dbReference type="Gene3D" id="3.80.10.10">
    <property type="entry name" value="Ribonuclease Inhibitor"/>
    <property type="match status" value="1"/>
</dbReference>
<comment type="caution">
    <text evidence="3">The sequence shown here is derived from an EMBL/GenBank/DDBJ whole genome shotgun (WGS) entry which is preliminary data.</text>
</comment>
<reference evidence="3 4" key="1">
    <citation type="journal article" date="2017" name="Gigascience">
        <title>Draft genome of the honey bee ectoparasitic mite, Tropilaelaps mercedesae, is shaped by the parasitic life history.</title>
        <authorList>
            <person name="Dong X."/>
            <person name="Armstrong S.D."/>
            <person name="Xia D."/>
            <person name="Makepeace B.L."/>
            <person name="Darby A.C."/>
            <person name="Kadowaki T."/>
        </authorList>
    </citation>
    <scope>NUCLEOTIDE SEQUENCE [LARGE SCALE GENOMIC DNA]</scope>
    <source>
        <strain evidence="3">Wuxi-XJTLU</strain>
    </source>
</reference>
<accession>A0A1V9XY59</accession>
<evidence type="ECO:0000256" key="1">
    <source>
        <dbReference type="ARBA" id="ARBA00022786"/>
    </source>
</evidence>
<dbReference type="GO" id="GO:0016301">
    <property type="term" value="F:kinase activity"/>
    <property type="evidence" value="ECO:0007669"/>
    <property type="project" value="UniProtKB-KW"/>
</dbReference>
<sequence length="526" mass="60026">MSILQRSAVPLRCSRGRESQDWRQPISIVVATSCLRDFNWPLGVDALVRTPSRVWSTGVESRCLRGTWTSSAPEVQRRVTEDIGKLPEMMLALRRKRDLGWSDLYCEHQELTSPVLDAPSPPPRRRSRCILYGGIGPTEGVLSPPARENLFNRVPDEILKQIFSNLPKRDLLSCMSLCRRFYRVGSDRDLWHSADYFGLKFIDDSLVYEVLRGARMLRAANASSRIPLQEPINLQPLRLQFVDLTNTAISKPLLLSLLNASQDLRKLSLESLTYCDDDICASIGRNERLDTLNLCMVTGLTTTGVTHIMKVRMRANRTPSMAQHLEGISHPDLKELVYEKATFYQNIRKVVNGSFFLLELQNCQGLISLNVAWTPMDANCLMTLVRLLPRNLKELNIAGYTDRFTDVHLTALCNRCPKLERLCVADNSKLSPGAIVDIVSSLKELQHLDLSRCHRLHPEDMWALENLPKLEFLSCHSFPDWEDYEREIRKGLYRVAVNVGPDLFHIARPQPNQSRLDRVLWGVPMR</sequence>
<keyword evidence="3" id="KW-0808">Transferase</keyword>
<keyword evidence="4" id="KW-1185">Reference proteome</keyword>
<dbReference type="Pfam" id="PF12937">
    <property type="entry name" value="F-box-like"/>
    <property type="match status" value="1"/>
</dbReference>
<name>A0A1V9XY59_9ACAR</name>
<dbReference type="PROSITE" id="PS51257">
    <property type="entry name" value="PROKAR_LIPOPROTEIN"/>
    <property type="match status" value="1"/>
</dbReference>
<dbReference type="SMART" id="SM00256">
    <property type="entry name" value="FBOX"/>
    <property type="match status" value="1"/>
</dbReference>
<evidence type="ECO:0000259" key="2">
    <source>
        <dbReference type="PROSITE" id="PS50181"/>
    </source>
</evidence>
<dbReference type="AlphaFoldDB" id="A0A1V9XY59"/>
<keyword evidence="1" id="KW-0833">Ubl conjugation pathway</keyword>
<evidence type="ECO:0000313" key="4">
    <source>
        <dbReference type="Proteomes" id="UP000192247"/>
    </source>
</evidence>
<dbReference type="EMBL" id="MNPL01002240">
    <property type="protein sequence ID" value="OQR78426.1"/>
    <property type="molecule type" value="Genomic_DNA"/>
</dbReference>
<dbReference type="InterPro" id="IPR036047">
    <property type="entry name" value="F-box-like_dom_sf"/>
</dbReference>
<dbReference type="GO" id="GO:0019005">
    <property type="term" value="C:SCF ubiquitin ligase complex"/>
    <property type="evidence" value="ECO:0007669"/>
    <property type="project" value="TreeGrafter"/>
</dbReference>
<dbReference type="FunCoup" id="A0A1V9XY59">
    <property type="interactions" value="616"/>
</dbReference>
<dbReference type="PROSITE" id="PS50181">
    <property type="entry name" value="FBOX"/>
    <property type="match status" value="1"/>
</dbReference>
<dbReference type="SUPFAM" id="SSF52047">
    <property type="entry name" value="RNI-like"/>
    <property type="match status" value="1"/>
</dbReference>